<proteinExistence type="predicted"/>
<dbReference type="AlphaFoldDB" id="A0AA95S9V9"/>
<name>A0AA95S9V9_9BACI</name>
<dbReference type="Pfam" id="PF07963">
    <property type="entry name" value="N_methyl"/>
    <property type="match status" value="1"/>
</dbReference>
<reference evidence="4" key="1">
    <citation type="submission" date="2023-05" db="EMBL/GenBank/DDBJ databases">
        <title>Comparative genomics of Bacillaceae isolates and their secondary metabolite potential.</title>
        <authorList>
            <person name="Song L."/>
            <person name="Nielsen L.J."/>
            <person name="Mohite O."/>
            <person name="Xu X."/>
            <person name="Weber T."/>
            <person name="Kovacs A.T."/>
        </authorList>
    </citation>
    <scope>NUCLEOTIDE SEQUENCE</scope>
    <source>
        <strain evidence="4">XLM17</strain>
    </source>
</reference>
<accession>A0AA95S9V9</accession>
<dbReference type="EMBL" id="CP126114">
    <property type="protein sequence ID" value="WHY84704.1"/>
    <property type="molecule type" value="Genomic_DNA"/>
</dbReference>
<sequence>MKEIPFFHKPKYAVRSNEKAFTLLEVLFAFSIFTIIIFFITPVFQIILNNKGSQAELQAMEWQTFCSQIKKEIRLSNRAEVISGRLILTKDTETVQYEKYGSNLRRRVNSTGHEIILQNVSQYSFTILNNAVKVVVTDLWGKEYSVVIYPLINWNAVT</sequence>
<comment type="subcellular location">
    <subcellularLocation>
        <location evidence="1">Cell surface</location>
    </subcellularLocation>
</comment>
<gene>
    <name evidence="4" type="primary">comGF</name>
    <name evidence="4" type="ORF">QNH39_18895</name>
</gene>
<keyword evidence="5" id="KW-1185">Reference proteome</keyword>
<dbReference type="RefSeq" id="WP_235845483.1">
    <property type="nucleotide sequence ID" value="NZ_CP126114.1"/>
</dbReference>
<dbReference type="KEGG" id="nnv:QNH39_18895"/>
<keyword evidence="3" id="KW-1133">Transmembrane helix</keyword>
<evidence type="ECO:0000256" key="3">
    <source>
        <dbReference type="SAM" id="Phobius"/>
    </source>
</evidence>
<keyword evidence="2" id="KW-0178">Competence</keyword>
<dbReference type="InterPro" id="IPR012902">
    <property type="entry name" value="N_methyl_site"/>
</dbReference>
<keyword evidence="3" id="KW-0812">Transmembrane</keyword>
<dbReference type="Pfam" id="PF15980">
    <property type="entry name" value="ComGF"/>
    <property type="match status" value="1"/>
</dbReference>
<feature type="transmembrane region" description="Helical" evidence="3">
    <location>
        <begin position="21"/>
        <end position="44"/>
    </location>
</feature>
<evidence type="ECO:0000313" key="4">
    <source>
        <dbReference type="EMBL" id="WHY84704.1"/>
    </source>
</evidence>
<dbReference type="GO" id="GO:0009986">
    <property type="term" value="C:cell surface"/>
    <property type="evidence" value="ECO:0007669"/>
    <property type="project" value="UniProtKB-SubCell"/>
</dbReference>
<protein>
    <submittedName>
        <fullName evidence="4">Competence type IV pilus minor pilin ComGF</fullName>
    </submittedName>
</protein>
<dbReference type="Proteomes" id="UP001178288">
    <property type="component" value="Chromosome"/>
</dbReference>
<evidence type="ECO:0000256" key="1">
    <source>
        <dbReference type="ARBA" id="ARBA00004241"/>
    </source>
</evidence>
<keyword evidence="3" id="KW-0472">Membrane</keyword>
<dbReference type="GO" id="GO:0030420">
    <property type="term" value="P:establishment of competence for transformation"/>
    <property type="evidence" value="ECO:0007669"/>
    <property type="project" value="UniProtKB-KW"/>
</dbReference>
<dbReference type="NCBIfam" id="NF041002">
    <property type="entry name" value="pilin_ComGF"/>
    <property type="match status" value="1"/>
</dbReference>
<evidence type="ECO:0000313" key="5">
    <source>
        <dbReference type="Proteomes" id="UP001178288"/>
    </source>
</evidence>
<dbReference type="InterPro" id="IPR016977">
    <property type="entry name" value="ComGF"/>
</dbReference>
<organism evidence="4 5">
    <name type="scientific">Neobacillus novalis</name>
    <dbReference type="NCBI Taxonomy" id="220687"/>
    <lineage>
        <taxon>Bacteria</taxon>
        <taxon>Bacillati</taxon>
        <taxon>Bacillota</taxon>
        <taxon>Bacilli</taxon>
        <taxon>Bacillales</taxon>
        <taxon>Bacillaceae</taxon>
        <taxon>Neobacillus</taxon>
    </lineage>
</organism>
<evidence type="ECO:0000256" key="2">
    <source>
        <dbReference type="ARBA" id="ARBA00023287"/>
    </source>
</evidence>